<evidence type="ECO:0000256" key="4">
    <source>
        <dbReference type="ARBA" id="ARBA00022692"/>
    </source>
</evidence>
<dbReference type="EMBL" id="VOIH02000003">
    <property type="protein sequence ID" value="KAF3452064.1"/>
    <property type="molecule type" value="Genomic_DNA"/>
</dbReference>
<dbReference type="AlphaFoldDB" id="A0A8K0HH44"/>
<dbReference type="GO" id="GO:0046027">
    <property type="term" value="F:phospholipid:diacylglycerol acyltransferase activity"/>
    <property type="evidence" value="ECO:0007669"/>
    <property type="project" value="UniProtKB-EC"/>
</dbReference>
<dbReference type="GO" id="GO:0016020">
    <property type="term" value="C:membrane"/>
    <property type="evidence" value="ECO:0007669"/>
    <property type="project" value="UniProtKB-SubCell"/>
</dbReference>
<dbReference type="GO" id="GO:0008374">
    <property type="term" value="F:O-acyltransferase activity"/>
    <property type="evidence" value="ECO:0007669"/>
    <property type="project" value="InterPro"/>
</dbReference>
<keyword evidence="13" id="KW-1185">Reference proteome</keyword>
<evidence type="ECO:0000256" key="9">
    <source>
        <dbReference type="ARBA" id="ARBA00066405"/>
    </source>
</evidence>
<feature type="region of interest" description="Disordered" evidence="10">
    <location>
        <begin position="376"/>
        <end position="402"/>
    </location>
</feature>
<dbReference type="Proteomes" id="UP000796880">
    <property type="component" value="Unassembled WGS sequence"/>
</dbReference>
<evidence type="ECO:0000256" key="1">
    <source>
        <dbReference type="ARBA" id="ARBA00004167"/>
    </source>
</evidence>
<dbReference type="OrthoDB" id="190846at2759"/>
<name>A0A8K0HH44_9ROSA</name>
<evidence type="ECO:0000256" key="2">
    <source>
        <dbReference type="ARBA" id="ARBA00010701"/>
    </source>
</evidence>
<keyword evidence="4 11" id="KW-0812">Transmembrane</keyword>
<dbReference type="EC" id="2.3.1.158" evidence="9"/>
<evidence type="ECO:0000256" key="6">
    <source>
        <dbReference type="ARBA" id="ARBA00023136"/>
    </source>
</evidence>
<evidence type="ECO:0000313" key="13">
    <source>
        <dbReference type="Proteomes" id="UP000796880"/>
    </source>
</evidence>
<dbReference type="PANTHER" id="PTHR11440">
    <property type="entry name" value="LECITHIN-CHOLESTEROL ACYLTRANSFERASE-RELATED"/>
    <property type="match status" value="1"/>
</dbReference>
<dbReference type="FunFam" id="3.40.50.1820:FF:000160">
    <property type="entry name" value="Phospholipid:diacylglycerol acyltransferase 1"/>
    <property type="match status" value="1"/>
</dbReference>
<dbReference type="InterPro" id="IPR029058">
    <property type="entry name" value="AB_hydrolase_fold"/>
</dbReference>
<keyword evidence="6 11" id="KW-0472">Membrane</keyword>
<proteinExistence type="inferred from homology"/>
<keyword evidence="5 11" id="KW-1133">Transmembrane helix</keyword>
<organism evidence="12 13">
    <name type="scientific">Rhamnella rubrinervis</name>
    <dbReference type="NCBI Taxonomy" id="2594499"/>
    <lineage>
        <taxon>Eukaryota</taxon>
        <taxon>Viridiplantae</taxon>
        <taxon>Streptophyta</taxon>
        <taxon>Embryophyta</taxon>
        <taxon>Tracheophyta</taxon>
        <taxon>Spermatophyta</taxon>
        <taxon>Magnoliopsida</taxon>
        <taxon>eudicotyledons</taxon>
        <taxon>Gunneridae</taxon>
        <taxon>Pentapetalae</taxon>
        <taxon>rosids</taxon>
        <taxon>fabids</taxon>
        <taxon>Rosales</taxon>
        <taxon>Rhamnaceae</taxon>
        <taxon>rhamnoid group</taxon>
        <taxon>Rhamneae</taxon>
        <taxon>Rhamnella</taxon>
    </lineage>
</organism>
<evidence type="ECO:0000256" key="5">
    <source>
        <dbReference type="ARBA" id="ARBA00022989"/>
    </source>
</evidence>
<feature type="region of interest" description="Disordered" evidence="10">
    <location>
        <begin position="1"/>
        <end position="45"/>
    </location>
</feature>
<sequence>MALIRRRKGADASKNSVSGSKEQSGSAKEEEEEEDDKKRKQRPKAKKSKEKSKWSCVDTCCWLIGCICTIWWFLLFLYNAMPASFPQYVTEAITGPLPDPPGIKLRKEGLRAKHPVVFVPGIVTGGLELWEGHQCAEGLFRKRLWGGTFGEVYKRPLCWVEHMSLDNETGLDPSGIRVRPVTGLVAADYFAPGYFVWAVLIANLARIGYEEKTMYMAAYDWRISFQNTEVRDQSLSRIKSNIELMVATNGGNKAVIIPHSMGVLYFLHFMKWVEAPAPMGGGGGPDWCSKHIKAVMNIGGPFLGVPKAVSGLFSAEAKDIAVARAITPGFLDNDLFRLQTLQHVMKMTRTWDSTMSMIPKGGDTMWGGLDWSPEEGYVPSKRKQKSNDTQISKDDGTRSTLSESESVNYGRIISFGKDVAEAHSSEIERIDFQGAIKGCNVANTTCRDVWTEYHDMGIEGIKAVADYKVYTAGSVVDLLQFVAPKMMARGSAHFSYGIADNLDNPMYNHYKYWSNPLETKLPNAPDMEIFSLYGVGIPTERSYVYKLSPSAECYIPFQIDTTVDGEDEDSCLKDGVYSVDGDETVPVLSAGFMCAKGWRGNTRFNPSGIRTYIREYDHSPPSNLLEGRGTQSGAHVDIMGNFALIEDVIRVAAGARGEDLGGDQVYSDIFKWSDKINLPL</sequence>
<accession>A0A8K0HH44</accession>
<evidence type="ECO:0000256" key="7">
    <source>
        <dbReference type="ARBA" id="ARBA00023315"/>
    </source>
</evidence>
<feature type="transmembrane region" description="Helical" evidence="11">
    <location>
        <begin position="56"/>
        <end position="78"/>
    </location>
</feature>
<dbReference type="InterPro" id="IPR003386">
    <property type="entry name" value="LACT/PDAT_acylTrfase"/>
</dbReference>
<comment type="subcellular location">
    <subcellularLocation>
        <location evidence="1">Membrane</location>
        <topology evidence="1">Single-pass membrane protein</topology>
    </subcellularLocation>
</comment>
<keyword evidence="7" id="KW-0012">Acyltransferase</keyword>
<comment type="similarity">
    <text evidence="2">Belongs to the AB hydrolase superfamily. Lipase family.</text>
</comment>
<keyword evidence="3" id="KW-0808">Transferase</keyword>
<comment type="caution">
    <text evidence="12">The sequence shown here is derived from an EMBL/GenBank/DDBJ whole genome shotgun (WGS) entry which is preliminary data.</text>
</comment>
<evidence type="ECO:0000256" key="10">
    <source>
        <dbReference type="SAM" id="MobiDB-lite"/>
    </source>
</evidence>
<dbReference type="SUPFAM" id="SSF53474">
    <property type="entry name" value="alpha/beta-Hydrolases"/>
    <property type="match status" value="1"/>
</dbReference>
<dbReference type="GO" id="GO:0019432">
    <property type="term" value="P:triglyceride biosynthetic process"/>
    <property type="evidence" value="ECO:0007669"/>
    <property type="project" value="UniProtKB-ARBA"/>
</dbReference>
<reference evidence="12" key="1">
    <citation type="submission" date="2020-03" db="EMBL/GenBank/DDBJ databases">
        <title>A high-quality chromosome-level genome assembly of a woody plant with both climbing and erect habits, Rhamnella rubrinervis.</title>
        <authorList>
            <person name="Lu Z."/>
            <person name="Yang Y."/>
            <person name="Zhu X."/>
            <person name="Sun Y."/>
        </authorList>
    </citation>
    <scope>NUCLEOTIDE SEQUENCE</scope>
    <source>
        <strain evidence="12">BYM</strain>
        <tissue evidence="12">Leaf</tissue>
    </source>
</reference>
<evidence type="ECO:0000256" key="8">
    <source>
        <dbReference type="ARBA" id="ARBA00051335"/>
    </source>
</evidence>
<evidence type="ECO:0000313" key="12">
    <source>
        <dbReference type="EMBL" id="KAF3452064.1"/>
    </source>
</evidence>
<gene>
    <name evidence="12" type="ORF">FNV43_RR08160</name>
</gene>
<dbReference type="Gene3D" id="3.40.50.1820">
    <property type="entry name" value="alpha/beta hydrolase"/>
    <property type="match status" value="1"/>
</dbReference>
<comment type="catalytic activity">
    <reaction evidence="8">
        <text>a glycerophospholipid + a 1,2-diacyl-sn-glycerol = a monoacylglycerophospholipid + a triacyl-sn-glycerol</text>
        <dbReference type="Rhea" id="RHEA:14057"/>
        <dbReference type="ChEBI" id="CHEBI:17815"/>
        <dbReference type="ChEBI" id="CHEBI:64615"/>
        <dbReference type="ChEBI" id="CHEBI:136912"/>
        <dbReference type="ChEBI" id="CHEBI:136913"/>
        <dbReference type="EC" id="2.3.1.158"/>
    </reaction>
</comment>
<evidence type="ECO:0000256" key="3">
    <source>
        <dbReference type="ARBA" id="ARBA00022679"/>
    </source>
</evidence>
<evidence type="ECO:0000256" key="11">
    <source>
        <dbReference type="SAM" id="Phobius"/>
    </source>
</evidence>
<dbReference type="Pfam" id="PF02450">
    <property type="entry name" value="LCAT"/>
    <property type="match status" value="2"/>
</dbReference>
<protein>
    <recommendedName>
        <fullName evidence="9">phospholipid:diacylglycerol acyltransferase</fullName>
        <ecNumber evidence="9">2.3.1.158</ecNumber>
    </recommendedName>
</protein>